<dbReference type="CDD" id="cd03356">
    <property type="entry name" value="LbH_G1P_AT_C_like"/>
    <property type="match status" value="1"/>
</dbReference>
<dbReference type="InterPro" id="IPR005835">
    <property type="entry name" value="NTP_transferase_dom"/>
</dbReference>
<dbReference type="GO" id="GO:0005829">
    <property type="term" value="C:cytosol"/>
    <property type="evidence" value="ECO:0007669"/>
    <property type="project" value="UniProtKB-SubCell"/>
</dbReference>
<protein>
    <recommendedName>
        <fullName evidence="6">Translation initiation factor eIF2B subunit gamma</fullName>
    </recommendedName>
    <alternativeName>
        <fullName evidence="7">eIF2B GDP-GTP exchange factor subunit gamma</fullName>
    </alternativeName>
</protein>
<dbReference type="Pfam" id="PF00483">
    <property type="entry name" value="NTP_transferase"/>
    <property type="match status" value="1"/>
</dbReference>
<dbReference type="SUPFAM" id="SSF53448">
    <property type="entry name" value="Nucleotide-diphospho-sugar transferases"/>
    <property type="match status" value="1"/>
</dbReference>
<name>A0A9P1I9G2_9PELO</name>
<keyword evidence="13" id="KW-1185">Reference proteome</keyword>
<evidence type="ECO:0000259" key="10">
    <source>
        <dbReference type="Pfam" id="PF00483"/>
    </source>
</evidence>
<accession>A0A9P1I9G2</accession>
<dbReference type="GO" id="GO:0005085">
    <property type="term" value="F:guanyl-nucleotide exchange factor activity"/>
    <property type="evidence" value="ECO:0007669"/>
    <property type="project" value="TreeGrafter"/>
</dbReference>
<evidence type="ECO:0000256" key="6">
    <source>
        <dbReference type="ARBA" id="ARBA00044196"/>
    </source>
</evidence>
<dbReference type="GO" id="GO:0005851">
    <property type="term" value="C:eukaryotic translation initiation factor 2B complex"/>
    <property type="evidence" value="ECO:0007669"/>
    <property type="project" value="TreeGrafter"/>
</dbReference>
<evidence type="ECO:0000313" key="13">
    <source>
        <dbReference type="Proteomes" id="UP001152747"/>
    </source>
</evidence>
<comment type="subcellular location">
    <subcellularLocation>
        <location evidence="1">Cytoplasm</location>
        <location evidence="1">Cytosol</location>
    </subcellularLocation>
</comment>
<dbReference type="AlphaFoldDB" id="A0A9P1I9G2"/>
<evidence type="ECO:0000256" key="1">
    <source>
        <dbReference type="ARBA" id="ARBA00004514"/>
    </source>
</evidence>
<dbReference type="Proteomes" id="UP001152747">
    <property type="component" value="Unassembled WGS sequence"/>
</dbReference>
<evidence type="ECO:0000256" key="4">
    <source>
        <dbReference type="ARBA" id="ARBA00022540"/>
    </source>
</evidence>
<keyword evidence="4" id="KW-0396">Initiation factor</keyword>
<dbReference type="PANTHER" id="PTHR45989">
    <property type="entry name" value="TRANSLATION INITIATION FACTOR EIF-2B SUBUNIT GAMMA"/>
    <property type="match status" value="1"/>
</dbReference>
<dbReference type="PANTHER" id="PTHR45989:SF1">
    <property type="entry name" value="TRANSLATION INITIATION FACTOR EIF-2B SUBUNIT GAMMA"/>
    <property type="match status" value="1"/>
</dbReference>
<dbReference type="InterPro" id="IPR029044">
    <property type="entry name" value="Nucleotide-diphossugar_trans"/>
</dbReference>
<dbReference type="Gene3D" id="3.90.550.10">
    <property type="entry name" value="Spore Coat Polysaccharide Biosynthesis Protein SpsA, Chain A"/>
    <property type="match status" value="1"/>
</dbReference>
<evidence type="ECO:0000256" key="8">
    <source>
        <dbReference type="ARBA" id="ARBA00045373"/>
    </source>
</evidence>
<gene>
    <name evidence="12" type="ORF">CAMP_LOCUS3368</name>
</gene>
<feature type="domain" description="EIF2B subunit epsilon/gamma LbH" evidence="11">
    <location>
        <begin position="302"/>
        <end position="385"/>
    </location>
</feature>
<dbReference type="OrthoDB" id="540503at2759"/>
<dbReference type="InterPro" id="IPR051960">
    <property type="entry name" value="eIF2B_gamma"/>
</dbReference>
<evidence type="ECO:0000259" key="11">
    <source>
        <dbReference type="Pfam" id="PF25084"/>
    </source>
</evidence>
<dbReference type="GO" id="GO:0002183">
    <property type="term" value="P:cytoplasmic translational initiation"/>
    <property type="evidence" value="ECO:0007669"/>
    <property type="project" value="TreeGrafter"/>
</dbReference>
<keyword evidence="5" id="KW-0648">Protein biosynthesis</keyword>
<dbReference type="GO" id="GO:0003743">
    <property type="term" value="F:translation initiation factor activity"/>
    <property type="evidence" value="ECO:0007669"/>
    <property type="project" value="UniProtKB-KW"/>
</dbReference>
<comment type="function">
    <text evidence="8">Acts as a component of the translation initiation factor 2B (eIF2B) complex, which catalyzes the exchange of GDP for GTP on the eukaryotic initiation factor 2 (eIF2) complex gamma subunit. Its guanine nucleotide exchange factor activity is repressed when bound to eIF2 complex phosphorylated on the alpha subunit, thereby limiting the amount of methionyl-initiator methionine tRNA available to the ribosome and consequently global translation is repressed.</text>
</comment>
<comment type="subunit">
    <text evidence="9">Component of the translation initiation factor 2B (eIF2B) complex which is a heterodecamer of two sets of five different subunits: alpha, beta, gamma, delta and epsilon. Subunits alpha, beta and delta comprise a regulatory subcomplex and subunits epsilon and gamma comprise a catalytic subcomplex. Within the complex, the hexameric regulatory complex resides at the center, with the two heterodimeric catalytic subcomplexes bound on opposite sides.</text>
</comment>
<evidence type="ECO:0000256" key="7">
    <source>
        <dbReference type="ARBA" id="ARBA00044229"/>
    </source>
</evidence>
<organism evidence="12 13">
    <name type="scientific">Caenorhabditis angaria</name>
    <dbReference type="NCBI Taxonomy" id="860376"/>
    <lineage>
        <taxon>Eukaryota</taxon>
        <taxon>Metazoa</taxon>
        <taxon>Ecdysozoa</taxon>
        <taxon>Nematoda</taxon>
        <taxon>Chromadorea</taxon>
        <taxon>Rhabditida</taxon>
        <taxon>Rhabditina</taxon>
        <taxon>Rhabditomorpha</taxon>
        <taxon>Rhabditoidea</taxon>
        <taxon>Rhabditidae</taxon>
        <taxon>Peloderinae</taxon>
        <taxon>Caenorhabditis</taxon>
    </lineage>
</organism>
<feature type="domain" description="Nucleotidyl transferase" evidence="10">
    <location>
        <begin position="6"/>
        <end position="135"/>
    </location>
</feature>
<evidence type="ECO:0000313" key="12">
    <source>
        <dbReference type="EMBL" id="CAI5440731.1"/>
    </source>
</evidence>
<dbReference type="Pfam" id="PF25084">
    <property type="entry name" value="LbH_EIF2B"/>
    <property type="match status" value="1"/>
</dbReference>
<sequence length="402" mass="44329">MRDLQGVLLCSGSGSRMKPLTTPKCLLPVVGVPMFLYPLSSILRAGIKDIKIFVRDTNEPILKTEVEKSGLLKQFNANIEYIKITSSHDDFGTGDLLRHYHNRFTHDLLIVSCDFVSDSSLIPFVEFFRAYEATLVALVDDNCANSPAPGPKVKKAKATDLIAMDEETGQLAYLCGDDDFDGVVGTEKFVDKFPKLSLTSKYNDCHVYAVRNSVLQSLNKNFISFKADFVPFLIESQFDENSTTSCFAYRLPHENGTVTAHANTTGAYFEVNKEILKSFNRLMPAKGNGLTFNYRTDKIAMNDSRIESTTKVGKDSVIKRSVVLNTCQIGEKVKLKESLILNNVIIGNGASITNSIICDDVEIGDNAEVINCIVTSGQKVAAKAKVQNEVVEDDDDGGWTDD</sequence>
<dbReference type="Gene3D" id="2.160.10.10">
    <property type="entry name" value="Hexapeptide repeat proteins"/>
    <property type="match status" value="1"/>
</dbReference>
<reference evidence="12" key="1">
    <citation type="submission" date="2022-11" db="EMBL/GenBank/DDBJ databases">
        <authorList>
            <person name="Kikuchi T."/>
        </authorList>
    </citation>
    <scope>NUCLEOTIDE SEQUENCE</scope>
    <source>
        <strain evidence="12">PS1010</strain>
    </source>
</reference>
<evidence type="ECO:0000256" key="5">
    <source>
        <dbReference type="ARBA" id="ARBA00022917"/>
    </source>
</evidence>
<evidence type="ECO:0000256" key="9">
    <source>
        <dbReference type="ARBA" id="ARBA00046432"/>
    </source>
</evidence>
<proteinExistence type="inferred from homology"/>
<evidence type="ECO:0000256" key="2">
    <source>
        <dbReference type="ARBA" id="ARBA00007878"/>
    </source>
</evidence>
<comment type="caution">
    <text evidence="12">The sequence shown here is derived from an EMBL/GenBank/DDBJ whole genome shotgun (WGS) entry which is preliminary data.</text>
</comment>
<dbReference type="InterPro" id="IPR056764">
    <property type="entry name" value="LbH_EIF2B3/5"/>
</dbReference>
<dbReference type="EMBL" id="CANHGI010000002">
    <property type="protein sequence ID" value="CAI5440731.1"/>
    <property type="molecule type" value="Genomic_DNA"/>
</dbReference>
<comment type="similarity">
    <text evidence="2">Belongs to the eIF-2B gamma/epsilon subunits family.</text>
</comment>
<evidence type="ECO:0000256" key="3">
    <source>
        <dbReference type="ARBA" id="ARBA00022490"/>
    </source>
</evidence>
<keyword evidence="3" id="KW-0963">Cytoplasm</keyword>